<dbReference type="AlphaFoldDB" id="A0A6A5X9N6"/>
<dbReference type="Pfam" id="PF05648">
    <property type="entry name" value="PEX11"/>
    <property type="match status" value="1"/>
</dbReference>
<dbReference type="EMBL" id="ML978078">
    <property type="protein sequence ID" value="KAF2009688.1"/>
    <property type="molecule type" value="Genomic_DNA"/>
</dbReference>
<comment type="subcellular location">
    <subcellularLocation>
        <location evidence="4">Peroxisome membrane</location>
    </subcellularLocation>
</comment>
<keyword evidence="1" id="KW-0962">Peroxisome biogenesis</keyword>
<dbReference type="PANTHER" id="PTHR12652:SF50">
    <property type="entry name" value="PEROXIN 11"/>
    <property type="match status" value="1"/>
</dbReference>
<evidence type="ECO:0000256" key="3">
    <source>
        <dbReference type="ARBA" id="ARBA00023140"/>
    </source>
</evidence>
<proteinExistence type="predicted"/>
<dbReference type="GO" id="GO:0005778">
    <property type="term" value="C:peroxisomal membrane"/>
    <property type="evidence" value="ECO:0007669"/>
    <property type="project" value="UniProtKB-SubCell"/>
</dbReference>
<evidence type="ECO:0000256" key="2">
    <source>
        <dbReference type="ARBA" id="ARBA00023136"/>
    </source>
</evidence>
<keyword evidence="3" id="KW-0576">Peroxisome</keyword>
<dbReference type="Proteomes" id="UP000799778">
    <property type="component" value="Unassembled WGS sequence"/>
</dbReference>
<evidence type="ECO:0000313" key="6">
    <source>
        <dbReference type="Proteomes" id="UP000799778"/>
    </source>
</evidence>
<keyword evidence="2" id="KW-0472">Membrane</keyword>
<organism evidence="5 6">
    <name type="scientific">Aaosphaeria arxii CBS 175.79</name>
    <dbReference type="NCBI Taxonomy" id="1450172"/>
    <lineage>
        <taxon>Eukaryota</taxon>
        <taxon>Fungi</taxon>
        <taxon>Dikarya</taxon>
        <taxon>Ascomycota</taxon>
        <taxon>Pezizomycotina</taxon>
        <taxon>Dothideomycetes</taxon>
        <taxon>Pleosporomycetidae</taxon>
        <taxon>Pleosporales</taxon>
        <taxon>Pleosporales incertae sedis</taxon>
        <taxon>Aaosphaeria</taxon>
    </lineage>
</organism>
<evidence type="ECO:0000256" key="1">
    <source>
        <dbReference type="ARBA" id="ARBA00022593"/>
    </source>
</evidence>
<name>A0A6A5X9N6_9PLEO</name>
<dbReference type="GO" id="GO:0016559">
    <property type="term" value="P:peroxisome fission"/>
    <property type="evidence" value="ECO:0007669"/>
    <property type="project" value="InterPro"/>
</dbReference>
<dbReference type="RefSeq" id="XP_033378027.1">
    <property type="nucleotide sequence ID" value="XM_033529508.1"/>
</dbReference>
<dbReference type="PANTHER" id="PTHR12652">
    <property type="entry name" value="PEROXISOMAL BIOGENESIS FACTOR 11"/>
    <property type="match status" value="1"/>
</dbReference>
<evidence type="ECO:0000313" key="5">
    <source>
        <dbReference type="EMBL" id="KAF2009688.1"/>
    </source>
</evidence>
<evidence type="ECO:0000256" key="4">
    <source>
        <dbReference type="ARBA" id="ARBA00046271"/>
    </source>
</evidence>
<accession>A0A6A5X9N6</accession>
<gene>
    <name evidence="5" type="ORF">BU24DRAFT_428578</name>
</gene>
<protein>
    <submittedName>
        <fullName evidence="5">Peroxisomal biogenesis factor 11</fullName>
    </submittedName>
</protein>
<dbReference type="InterPro" id="IPR008733">
    <property type="entry name" value="PEX11"/>
</dbReference>
<dbReference type="GeneID" id="54286905"/>
<reference evidence="5" key="1">
    <citation type="journal article" date="2020" name="Stud. Mycol.">
        <title>101 Dothideomycetes genomes: a test case for predicting lifestyles and emergence of pathogens.</title>
        <authorList>
            <person name="Haridas S."/>
            <person name="Albert R."/>
            <person name="Binder M."/>
            <person name="Bloem J."/>
            <person name="Labutti K."/>
            <person name="Salamov A."/>
            <person name="Andreopoulos B."/>
            <person name="Baker S."/>
            <person name="Barry K."/>
            <person name="Bills G."/>
            <person name="Bluhm B."/>
            <person name="Cannon C."/>
            <person name="Castanera R."/>
            <person name="Culley D."/>
            <person name="Daum C."/>
            <person name="Ezra D."/>
            <person name="Gonzalez J."/>
            <person name="Henrissat B."/>
            <person name="Kuo A."/>
            <person name="Liang C."/>
            <person name="Lipzen A."/>
            <person name="Lutzoni F."/>
            <person name="Magnuson J."/>
            <person name="Mondo S."/>
            <person name="Nolan M."/>
            <person name="Ohm R."/>
            <person name="Pangilinan J."/>
            <person name="Park H.-J."/>
            <person name="Ramirez L."/>
            <person name="Alfaro M."/>
            <person name="Sun H."/>
            <person name="Tritt A."/>
            <person name="Yoshinaga Y."/>
            <person name="Zwiers L.-H."/>
            <person name="Turgeon B."/>
            <person name="Goodwin S."/>
            <person name="Spatafora J."/>
            <person name="Crous P."/>
            <person name="Grigoriev I."/>
        </authorList>
    </citation>
    <scope>NUCLEOTIDE SEQUENCE</scope>
    <source>
        <strain evidence="5">CBS 175.79</strain>
    </source>
</reference>
<dbReference type="OrthoDB" id="411017at2759"/>
<sequence length="234" mass="26170">MVADALIYHPTVSHYLKFVATTTGRDKVLRTLQYFSRFLAWYLYRTNHPASSIAPFEATKKQFGVARKLLRVGKFVEHLKAAAIATDAKTLDPIVRFTTVARQLGYAGYMFFDNVTVLHAANIRTFSTAQRLVREGYRAWFTGISFSIISSLYSLYKLRERAAQISEKDGEGAVEKKKVQKEANALRIQLLSDLCDITIPGTTLGWFNLDDGAVGLAGTLSSLLGVYSQWKKTA</sequence>
<keyword evidence="6" id="KW-1185">Reference proteome</keyword>